<name>A0A3E3J1H6_9FIRM</name>
<evidence type="ECO:0000313" key="3">
    <source>
        <dbReference type="Proteomes" id="UP000261166"/>
    </source>
</evidence>
<dbReference type="Gene3D" id="1.10.10.60">
    <property type="entry name" value="Homeodomain-like"/>
    <property type="match status" value="1"/>
</dbReference>
<dbReference type="InterPro" id="IPR014875">
    <property type="entry name" value="Mor_transcription_activator"/>
</dbReference>
<evidence type="ECO:0000259" key="1">
    <source>
        <dbReference type="Pfam" id="PF08765"/>
    </source>
</evidence>
<dbReference type="PANTHER" id="PTHR37812">
    <property type="entry name" value="MU-LIKE PROPHAGE FLUMU PROTEIN C"/>
    <property type="match status" value="1"/>
</dbReference>
<dbReference type="Pfam" id="PF08765">
    <property type="entry name" value="Mor"/>
    <property type="match status" value="1"/>
</dbReference>
<dbReference type="AlphaFoldDB" id="A0A3E3J1H6"/>
<feature type="domain" description="Mor transcription activator" evidence="1">
    <location>
        <begin position="3"/>
        <end position="93"/>
    </location>
</feature>
<dbReference type="SUPFAM" id="SSF46689">
    <property type="entry name" value="Homeodomain-like"/>
    <property type="match status" value="1"/>
</dbReference>
<dbReference type="Proteomes" id="UP000261166">
    <property type="component" value="Unassembled WGS sequence"/>
</dbReference>
<organism evidence="2 3">
    <name type="scientific">Eisenbergiella massiliensis</name>
    <dbReference type="NCBI Taxonomy" id="1720294"/>
    <lineage>
        <taxon>Bacteria</taxon>
        <taxon>Bacillati</taxon>
        <taxon>Bacillota</taxon>
        <taxon>Clostridia</taxon>
        <taxon>Lachnospirales</taxon>
        <taxon>Lachnospiraceae</taxon>
        <taxon>Eisenbergiella</taxon>
    </lineage>
</organism>
<dbReference type="EMBL" id="QVLU01000004">
    <property type="protein sequence ID" value="RGE73198.1"/>
    <property type="molecule type" value="Genomic_DNA"/>
</dbReference>
<protein>
    <submittedName>
        <fullName evidence="2">Mor transcription activator family protein</fullName>
    </submittedName>
</protein>
<proteinExistence type="predicted"/>
<dbReference type="InterPro" id="IPR009057">
    <property type="entry name" value="Homeodomain-like_sf"/>
</dbReference>
<dbReference type="InterPro" id="IPR052411">
    <property type="entry name" value="c-mor_Regulatory_Protein"/>
</dbReference>
<dbReference type="OrthoDB" id="2614246at2"/>
<accession>A0A3E3J1H6</accession>
<sequence length="109" mass="12930">MKAELLKELIEETKMEDIAERYRSVADMVGIEKFVKLCDYSRGDPIYFPKTQNVLIPARNRKIRKEYNGWNSKELAEKYEVTTRMIGKILHDVPIPNQMELSQFIDYEK</sequence>
<reference evidence="2 3" key="1">
    <citation type="submission" date="2018-08" db="EMBL/GenBank/DDBJ databases">
        <title>A genome reference for cultivated species of the human gut microbiota.</title>
        <authorList>
            <person name="Zou Y."/>
            <person name="Xue W."/>
            <person name="Luo G."/>
        </authorList>
    </citation>
    <scope>NUCLEOTIDE SEQUENCE [LARGE SCALE GENOMIC DNA]</scope>
    <source>
        <strain evidence="2 3">AF26-4BH</strain>
    </source>
</reference>
<dbReference type="RefSeq" id="WP_117530619.1">
    <property type="nucleotide sequence ID" value="NZ_QVLU01000004.1"/>
</dbReference>
<comment type="caution">
    <text evidence="2">The sequence shown here is derived from an EMBL/GenBank/DDBJ whole genome shotgun (WGS) entry which is preliminary data.</text>
</comment>
<gene>
    <name evidence="2" type="ORF">DWY69_05505</name>
</gene>
<dbReference type="PANTHER" id="PTHR37812:SF1">
    <property type="entry name" value="MU-LIKE PROPHAGE FLUMU PROTEIN C"/>
    <property type="match status" value="1"/>
</dbReference>
<evidence type="ECO:0000313" key="2">
    <source>
        <dbReference type="EMBL" id="RGE73198.1"/>
    </source>
</evidence>